<feature type="compositionally biased region" description="Low complexity" evidence="1">
    <location>
        <begin position="414"/>
        <end position="427"/>
    </location>
</feature>
<evidence type="ECO:0000313" key="3">
    <source>
        <dbReference type="Proteomes" id="UP000193240"/>
    </source>
</evidence>
<proteinExistence type="predicted"/>
<feature type="compositionally biased region" description="Low complexity" evidence="1">
    <location>
        <begin position="285"/>
        <end position="317"/>
    </location>
</feature>
<dbReference type="Proteomes" id="UP000193240">
    <property type="component" value="Unassembled WGS sequence"/>
</dbReference>
<dbReference type="AlphaFoldDB" id="A0A1Y2M006"/>
<protein>
    <submittedName>
        <fullName evidence="2">Uncharacterized protein</fullName>
    </submittedName>
</protein>
<feature type="compositionally biased region" description="Polar residues" evidence="1">
    <location>
        <begin position="357"/>
        <end position="382"/>
    </location>
</feature>
<feature type="region of interest" description="Disordered" evidence="1">
    <location>
        <begin position="258"/>
        <end position="433"/>
    </location>
</feature>
<dbReference type="OMA" id="WDRFDYF"/>
<dbReference type="STRING" id="105696.A0A1Y2M006"/>
<gene>
    <name evidence="2" type="ORF">B5807_05598</name>
</gene>
<feature type="compositionally biased region" description="Polar residues" evidence="1">
    <location>
        <begin position="275"/>
        <end position="284"/>
    </location>
</feature>
<keyword evidence="3" id="KW-1185">Reference proteome</keyword>
<reference evidence="2 3" key="1">
    <citation type="journal article" date="2017" name="Genome Announc.">
        <title>Genome sequence of the saprophytic ascomycete Epicoccum nigrum ICMP 19927 strain isolated from New Zealand.</title>
        <authorList>
            <person name="Fokin M."/>
            <person name="Fleetwood D."/>
            <person name="Weir B.S."/>
            <person name="Villas-Boas S.G."/>
        </authorList>
    </citation>
    <scope>NUCLEOTIDE SEQUENCE [LARGE SCALE GENOMIC DNA]</scope>
    <source>
        <strain evidence="2 3">ICMP 19927</strain>
    </source>
</reference>
<dbReference type="EMBL" id="KZ107844">
    <property type="protein sequence ID" value="OSS49381.1"/>
    <property type="molecule type" value="Genomic_DNA"/>
</dbReference>
<name>A0A1Y2M006_EPING</name>
<organism evidence="2 3">
    <name type="scientific">Epicoccum nigrum</name>
    <name type="common">Soil fungus</name>
    <name type="synonym">Epicoccum purpurascens</name>
    <dbReference type="NCBI Taxonomy" id="105696"/>
    <lineage>
        <taxon>Eukaryota</taxon>
        <taxon>Fungi</taxon>
        <taxon>Dikarya</taxon>
        <taxon>Ascomycota</taxon>
        <taxon>Pezizomycotina</taxon>
        <taxon>Dothideomycetes</taxon>
        <taxon>Pleosporomycetidae</taxon>
        <taxon>Pleosporales</taxon>
        <taxon>Pleosporineae</taxon>
        <taxon>Didymellaceae</taxon>
        <taxon>Epicoccum</taxon>
    </lineage>
</organism>
<sequence>MSDYGDDYSDYGEDWFYVEEEFIAADDLAEHAIASPPPTTYADEDAAEDWDRFDYFNDLEYASDGYDDAVFQTHDTKGAKIGEKRKRHVKPSQSKKRQRVIGDTEAAAKGMSPIVWRSQASRGLQPKLLDDNAETYTVLQDWRKKLKDTPQWARGSVPQSPTAQAVNEQQHIAEIAVTAESASPPSGLDQEDDGALEDEIDIDPGALMAALRTRLAEAGGPLSGMDPQQLLDFAMRMATGKDAGDDIAGEMADAMLNQGEEGEEEDPEAEANLLSWVSQQRSGGTDSSANAPSSTTTNDISTVTSETTTSVTHSLHTNNFDIASAPRTLNSKRGSELSNLDKFPGQGSPSAYDGSDPVNTDASHTNVKTNQTATRNRTQKSASTKRKASSDDEETGGSTKPAKKRAMRTFDAPTAASQARTASSRTTRASRKK</sequence>
<dbReference type="InParanoid" id="A0A1Y2M006"/>
<evidence type="ECO:0000256" key="1">
    <source>
        <dbReference type="SAM" id="MobiDB-lite"/>
    </source>
</evidence>
<accession>A0A1Y2M006</accession>
<evidence type="ECO:0000313" key="2">
    <source>
        <dbReference type="EMBL" id="OSS49381.1"/>
    </source>
</evidence>
<feature type="compositionally biased region" description="Polar residues" evidence="1">
    <location>
        <begin position="327"/>
        <end position="338"/>
    </location>
</feature>
<feature type="compositionally biased region" description="Acidic residues" evidence="1">
    <location>
        <begin position="260"/>
        <end position="269"/>
    </location>
</feature>